<dbReference type="InterPro" id="IPR036249">
    <property type="entry name" value="Thioredoxin-like_sf"/>
</dbReference>
<feature type="non-terminal residue" evidence="1">
    <location>
        <position position="1"/>
    </location>
</feature>
<organism evidence="1 2">
    <name type="scientific">Listeria farberi</name>
    <dbReference type="NCBI Taxonomy" id="2713500"/>
    <lineage>
        <taxon>Bacteria</taxon>
        <taxon>Bacillati</taxon>
        <taxon>Bacillota</taxon>
        <taxon>Bacilli</taxon>
        <taxon>Bacillales</taxon>
        <taxon>Listeriaceae</taxon>
        <taxon>Listeria</taxon>
    </lineage>
</organism>
<dbReference type="InterPro" id="IPR046698">
    <property type="entry name" value="PedC-like"/>
</dbReference>
<dbReference type="Pfam" id="PF20207">
    <property type="entry name" value="DUF6568"/>
    <property type="match status" value="1"/>
</dbReference>
<dbReference type="SUPFAM" id="SSF52833">
    <property type="entry name" value="Thioredoxin-like"/>
    <property type="match status" value="1"/>
</dbReference>
<dbReference type="CDD" id="cd02947">
    <property type="entry name" value="TRX_family"/>
    <property type="match status" value="1"/>
</dbReference>
<proteinExistence type="predicted"/>
<dbReference type="RefSeq" id="WP_185323210.1">
    <property type="nucleotide sequence ID" value="NZ_JAARPH010000045.1"/>
</dbReference>
<gene>
    <name evidence="1" type="ORF">HB839_15100</name>
</gene>
<reference evidence="1 2" key="1">
    <citation type="submission" date="2020-03" db="EMBL/GenBank/DDBJ databases">
        <title>Soil Listeria distribution.</title>
        <authorList>
            <person name="Liao J."/>
            <person name="Wiedmann M."/>
        </authorList>
    </citation>
    <scope>NUCLEOTIDE SEQUENCE [LARGE SCALE GENOMIC DNA]</scope>
    <source>
        <strain evidence="1 2">FSL L7-1699</strain>
    </source>
</reference>
<evidence type="ECO:0000313" key="1">
    <source>
        <dbReference type="EMBL" id="MBC1376852.1"/>
    </source>
</evidence>
<dbReference type="EMBL" id="JAARPH010000045">
    <property type="protein sequence ID" value="MBC1376852.1"/>
    <property type="molecule type" value="Genomic_DNA"/>
</dbReference>
<evidence type="ECO:0000313" key="2">
    <source>
        <dbReference type="Proteomes" id="UP000518829"/>
    </source>
</evidence>
<protein>
    <submittedName>
        <fullName evidence="1">Thioredoxin family protein</fullName>
    </submittedName>
</protein>
<accession>A0ABR6SRE5</accession>
<dbReference type="Gene3D" id="3.40.30.10">
    <property type="entry name" value="Glutaredoxin"/>
    <property type="match status" value="1"/>
</dbReference>
<dbReference type="Proteomes" id="UP000518829">
    <property type="component" value="Unassembled WGS sequence"/>
</dbReference>
<name>A0ABR6SRE5_9LIST</name>
<sequence length="164" mass="19067">IILLALALSLVAWIEYNNKNEVKKLEAKVDKLASSYPDIYNYINSISYDNLDLFLNTKKDKNILVYVGRPTCGDCTEFEPKLIQQIKENKLQEKMVYLNVAKTRENEEEWNNFKNKYNTLYTPTLAIFRNGKVIKQLGWTPSNGVDMNEINLFLKNTSNFDNVN</sequence>
<keyword evidence="2" id="KW-1185">Reference proteome</keyword>
<comment type="caution">
    <text evidence="1">The sequence shown here is derived from an EMBL/GenBank/DDBJ whole genome shotgun (WGS) entry which is preliminary data.</text>
</comment>